<reference evidence="5 6" key="1">
    <citation type="submission" date="2018-11" db="EMBL/GenBank/DDBJ databases">
        <title>Genome assembly of Steccherinum ochraceum LE-BIN_3174, the white-rot fungus of the Steccherinaceae family (The Residual Polyporoid clade, Polyporales, Basidiomycota).</title>
        <authorList>
            <person name="Fedorova T.V."/>
            <person name="Glazunova O.A."/>
            <person name="Landesman E.O."/>
            <person name="Moiseenko K.V."/>
            <person name="Psurtseva N.V."/>
            <person name="Savinova O.S."/>
            <person name="Shakhova N.V."/>
            <person name="Tyazhelova T.V."/>
            <person name="Vasina D.V."/>
        </authorList>
    </citation>
    <scope>NUCLEOTIDE SEQUENCE [LARGE SCALE GENOMIC DNA]</scope>
    <source>
        <strain evidence="5 6">LE-BIN_3174</strain>
    </source>
</reference>
<dbReference type="Proteomes" id="UP000292702">
    <property type="component" value="Unassembled WGS sequence"/>
</dbReference>
<name>A0A4R0R7H9_9APHY</name>
<dbReference type="EMBL" id="RWJN01000371">
    <property type="protein sequence ID" value="TCD62446.1"/>
    <property type="molecule type" value="Genomic_DNA"/>
</dbReference>
<gene>
    <name evidence="5" type="ORF">EIP91_006889</name>
</gene>
<dbReference type="InterPro" id="IPR056884">
    <property type="entry name" value="NPHP3-like_N"/>
</dbReference>
<dbReference type="InterPro" id="IPR007111">
    <property type="entry name" value="NACHT_NTPase"/>
</dbReference>
<keyword evidence="2" id="KW-0175">Coiled coil</keyword>
<keyword evidence="6" id="KW-1185">Reference proteome</keyword>
<proteinExistence type="predicted"/>
<keyword evidence="1" id="KW-0677">Repeat</keyword>
<feature type="compositionally biased region" description="Polar residues" evidence="3">
    <location>
        <begin position="231"/>
        <end position="252"/>
    </location>
</feature>
<evidence type="ECO:0000256" key="1">
    <source>
        <dbReference type="ARBA" id="ARBA00022737"/>
    </source>
</evidence>
<evidence type="ECO:0000313" key="5">
    <source>
        <dbReference type="EMBL" id="TCD62446.1"/>
    </source>
</evidence>
<dbReference type="InterPro" id="IPR059179">
    <property type="entry name" value="MLKL-like_MCAfunc"/>
</dbReference>
<evidence type="ECO:0000259" key="4">
    <source>
        <dbReference type="PROSITE" id="PS50837"/>
    </source>
</evidence>
<evidence type="ECO:0000256" key="2">
    <source>
        <dbReference type="SAM" id="Coils"/>
    </source>
</evidence>
<dbReference type="SUPFAM" id="SSF82171">
    <property type="entry name" value="DPP6 N-terminal domain-like"/>
    <property type="match status" value="1"/>
</dbReference>
<protein>
    <recommendedName>
        <fullName evidence="4">NACHT domain-containing protein</fullName>
    </recommendedName>
</protein>
<dbReference type="Pfam" id="PF24883">
    <property type="entry name" value="NPHP3_N"/>
    <property type="match status" value="1"/>
</dbReference>
<feature type="coiled-coil region" evidence="2">
    <location>
        <begin position="315"/>
        <end position="345"/>
    </location>
</feature>
<dbReference type="SUPFAM" id="SSF52540">
    <property type="entry name" value="P-loop containing nucleoside triphosphate hydrolases"/>
    <property type="match status" value="1"/>
</dbReference>
<dbReference type="InterPro" id="IPR015943">
    <property type="entry name" value="WD40/YVTN_repeat-like_dom_sf"/>
</dbReference>
<comment type="caution">
    <text evidence="5">The sequence shown here is derived from an EMBL/GenBank/DDBJ whole genome shotgun (WGS) entry which is preliminary data.</text>
</comment>
<sequence length="1883" mass="209248">MSTVVDHHQFRSADSDFSSCSKLFAVNLGPPISFWMRPGGRRAALIPARSFLVEDREGSVVMMSGLASFQCDRRRLNTTATILGAADDEKREDVGHSDIMTPQLVVAAVRVQITKVSTTIGHASTSKEKVIKFFLVEGTSLLSDSATSILIPLSLASVLSDLITPPAGATLVPPAISTHLLAASSTVSIPLPIGRTPSHLVLPHVSHPVGTTTDAASPSQTQVASPHAPAQDNTATSATDARPSTTSAPSTVESFEGAWKKASDAVVGFAKITGRGVDTALPLVAASVDTFPIAKGVVAGLIAVIEIAKIDVFFRQRVRDNKEKLEQTQERLERLDEMIQRAGVQIRKDWEDHGIRLAEVLRQLVDMKQQGKVKAVLSSKHDQEAVLDCVKDINDIFHDFNFQLQLRIFDSVAKAEEILEDQGRAQDRIVKQTANTERTVMDEGARTQLERLKHSADAAYGKGRQGRKRTSCLENTRVRILNQLDAWLLHPQDYRIFWLNGMAGTGKSTIADSLYQAAERHGAYVAAFFCSRDLDSTRDILRVIPSLAFQLAIRHEAYRAALVTSLKSEDYPENFALKDQIEKLVLKPLTSVSESGSSLVFLLIDALDECQGDGVRDNVRTFVNLLLSHADDLRRAGVKFFLSSRPAHEISGHFKMDELHRQHERLVLHDADFVDVQSDLEVYVRHELQEIRKTDPSFTFTPAQLTQISKASVPLFIFAVTVCAHIGGRGANSTGRINHAKRLKQILTQISANSAGEGNQTMKGLDGLYHMILEDAFKAVSEEADEFDDEDREEQGKFVLTSILIFFEPLGLAAMSTLLGSTYDRQKVKDLLYHLYAVIAVPDDDVQPVRALHASLYDYLTSPKRAPPFLIDPSVDHGTLAASCLELMLDMLTHDNICGLKIGDDQDIADLPSHIQDSRIRDALPAVQYACKHWSQHLVATATPNSRLLEVLDCFASTCLLRWIEALVVFKELKSAIDMISSARTWLNGSDMRHPAPNTASLLSDLERMAFEFHDAIVASPIQVYISAFPFLPRKCTLYLKYCVNIDSSLQVLDIITGVDDTWSPILGTVIVPSSENINIDAFCVSPRSRTVACFGTRWTDTSGRFLLFWDSVVGGAMDVLRDERLKNVSLVFHLEHRLFGVSRSPRPIVWSIDMDFKLLKNVALDLERVREIVEENHDSDGVYEHFSKTLSFSSDGSRLAGLMLKRCYLLTWVLKQGAEKEGDASDRSAFVLEHCLQLTGLPPPRTSGIYRTSTDDSEDHMSIYAVGTQLQWSPDSSTIAITTRSRALLCTLPRDHHSKCSLSPIESGVGSLECLQTVWAEGSEYLACRSSSALTVYAVSKATTSAYKATEIWTKLLDRDDLVSIAFAPDGQFIIAGHRTGLVSVHAVKDSAFVSKLRVTNRSVEGVVYSSDGSRIICRTSFPDTVVVLNVDDFVKAQDWDQASHKQVRETCHCRALQYSPSLSTLSAVYTESGKPRPPWVWVWDAAQGHRVASIAINDILDSQLRDDIAVMYTHDGKELLAVVPGHAYRYDLDVCRRAHVPLDLTPKVTLRPLETMKFVSMAFAVSPKYDFIFFLQCDQMLGTDSVLRSELFASIYEMASGKVIQSYPANAVLSFIANVWRPEVAWSARGDLIACAHSDSSVTLWCFSELQQPRTHPRSVRISFVDPADRDRNLLRFSFSPSGEELLVCFVRQSGSVFIRSWDVSSGEFLRRVELSTLECLRPRIYTPRSGGMLVHTRQGTFKAEELLSMGESSSLPNPYDSPHSRYQFERYGDGWLRDYRGRKVFRLPQSFRTREKSVSYGNLLASVSTDSLNDRRILMVRTRHGPATDPKLRDEQRAYARAPKDQLTFHSIVASFPPDPVLFELRGTSSNVRRMGSVVS</sequence>
<dbReference type="STRING" id="92696.A0A4R0R7H9"/>
<feature type="domain" description="NACHT" evidence="4">
    <location>
        <begin position="495"/>
        <end position="646"/>
    </location>
</feature>
<dbReference type="PROSITE" id="PS50837">
    <property type="entry name" value="NACHT"/>
    <property type="match status" value="1"/>
</dbReference>
<dbReference type="PANTHER" id="PTHR10039">
    <property type="entry name" value="AMELOGENIN"/>
    <property type="match status" value="1"/>
</dbReference>
<dbReference type="Gene3D" id="2.130.10.10">
    <property type="entry name" value="YVTN repeat-like/Quinoprotein amine dehydrogenase"/>
    <property type="match status" value="2"/>
</dbReference>
<organism evidence="5 6">
    <name type="scientific">Steccherinum ochraceum</name>
    <dbReference type="NCBI Taxonomy" id="92696"/>
    <lineage>
        <taxon>Eukaryota</taxon>
        <taxon>Fungi</taxon>
        <taxon>Dikarya</taxon>
        <taxon>Basidiomycota</taxon>
        <taxon>Agaricomycotina</taxon>
        <taxon>Agaricomycetes</taxon>
        <taxon>Polyporales</taxon>
        <taxon>Steccherinaceae</taxon>
        <taxon>Steccherinum</taxon>
    </lineage>
</organism>
<dbReference type="PANTHER" id="PTHR10039:SF17">
    <property type="entry name" value="FUNGAL STAND N-TERMINAL GOODBYE DOMAIN-CONTAINING PROTEIN-RELATED"/>
    <property type="match status" value="1"/>
</dbReference>
<dbReference type="CDD" id="cd21037">
    <property type="entry name" value="MLKL_NTD"/>
    <property type="match status" value="1"/>
</dbReference>
<dbReference type="InterPro" id="IPR027417">
    <property type="entry name" value="P-loop_NTPase"/>
</dbReference>
<feature type="compositionally biased region" description="Polar residues" evidence="3">
    <location>
        <begin position="209"/>
        <end position="224"/>
    </location>
</feature>
<evidence type="ECO:0000256" key="3">
    <source>
        <dbReference type="SAM" id="MobiDB-lite"/>
    </source>
</evidence>
<dbReference type="OrthoDB" id="3027122at2759"/>
<accession>A0A4R0R7H9</accession>
<evidence type="ECO:0000313" key="6">
    <source>
        <dbReference type="Proteomes" id="UP000292702"/>
    </source>
</evidence>
<dbReference type="Gene3D" id="3.40.50.300">
    <property type="entry name" value="P-loop containing nucleotide triphosphate hydrolases"/>
    <property type="match status" value="1"/>
</dbReference>
<feature type="region of interest" description="Disordered" evidence="3">
    <location>
        <begin position="205"/>
        <end position="252"/>
    </location>
</feature>